<feature type="compositionally biased region" description="Low complexity" evidence="1">
    <location>
        <begin position="41"/>
        <end position="60"/>
    </location>
</feature>
<evidence type="ECO:0000313" key="2">
    <source>
        <dbReference type="Proteomes" id="UP000887574"/>
    </source>
</evidence>
<accession>A0A915EPH5</accession>
<evidence type="ECO:0000256" key="1">
    <source>
        <dbReference type="SAM" id="MobiDB-lite"/>
    </source>
</evidence>
<protein>
    <submittedName>
        <fullName evidence="3">Uncharacterized protein</fullName>
    </submittedName>
</protein>
<reference evidence="3" key="1">
    <citation type="submission" date="2022-11" db="UniProtKB">
        <authorList>
            <consortium name="WormBaseParasite"/>
        </authorList>
    </citation>
    <scope>IDENTIFICATION</scope>
</reference>
<keyword evidence="2" id="KW-1185">Reference proteome</keyword>
<proteinExistence type="predicted"/>
<sequence>MQQNFVPNPNPFNPMMYQQDVLVVGEPSMMGLRPNTQGGMPPNHHNPLTSSSSTTSMAQQQPPPPQQLHCPSSGGGMMPGQLLGNPLQAGMPMPGDASQMFMTEFGDMQQSSTSLSSAWPPGSMAGTTNS</sequence>
<name>A0A915EPH5_9BILA</name>
<organism evidence="2 3">
    <name type="scientific">Ditylenchus dipsaci</name>
    <dbReference type="NCBI Taxonomy" id="166011"/>
    <lineage>
        <taxon>Eukaryota</taxon>
        <taxon>Metazoa</taxon>
        <taxon>Ecdysozoa</taxon>
        <taxon>Nematoda</taxon>
        <taxon>Chromadorea</taxon>
        <taxon>Rhabditida</taxon>
        <taxon>Tylenchina</taxon>
        <taxon>Tylenchomorpha</taxon>
        <taxon>Sphaerularioidea</taxon>
        <taxon>Anguinidae</taxon>
        <taxon>Anguininae</taxon>
        <taxon>Ditylenchus</taxon>
    </lineage>
</organism>
<feature type="region of interest" description="Disordered" evidence="1">
    <location>
        <begin position="27"/>
        <end position="130"/>
    </location>
</feature>
<dbReference type="AlphaFoldDB" id="A0A915EPH5"/>
<dbReference type="Proteomes" id="UP000887574">
    <property type="component" value="Unplaced"/>
</dbReference>
<evidence type="ECO:0000313" key="3">
    <source>
        <dbReference type="WBParaSite" id="jg8013"/>
    </source>
</evidence>
<feature type="compositionally biased region" description="Polar residues" evidence="1">
    <location>
        <begin position="108"/>
        <end position="117"/>
    </location>
</feature>
<dbReference type="WBParaSite" id="jg8013">
    <property type="protein sequence ID" value="jg8013"/>
    <property type="gene ID" value="jg8013"/>
</dbReference>